<dbReference type="Proteomes" id="UP000485880">
    <property type="component" value="Unassembled WGS sequence"/>
</dbReference>
<reference evidence="1 2" key="1">
    <citation type="submission" date="2019-05" db="EMBL/GenBank/DDBJ databases">
        <authorList>
            <person name="Farhan Ul Haque M."/>
        </authorList>
    </citation>
    <scope>NUCLEOTIDE SEQUENCE [LARGE SCALE GENOMIC DNA]</scope>
    <source>
        <strain evidence="1">2</strain>
    </source>
</reference>
<comment type="caution">
    <text evidence="1">The sequence shown here is derived from an EMBL/GenBank/DDBJ whole genome shotgun (WGS) entry which is preliminary data.</text>
</comment>
<keyword evidence="2" id="KW-1185">Reference proteome</keyword>
<gene>
    <name evidence="1" type="ORF">MPC4_110017</name>
</gene>
<sequence>MSNTIDHLIGAVESVAPTSNWRSTSIEIRRSRLASERPPKKGVETKNAFRSGELTAIGLIYFRSRDLKPSYHLRLVARHAIHGTLAYPDLDMSGPIKSLNVSNACACRPV</sequence>
<dbReference type="EMBL" id="CABFMQ020000013">
    <property type="protein sequence ID" value="VTZ48717.1"/>
    <property type="molecule type" value="Genomic_DNA"/>
</dbReference>
<evidence type="ECO:0000313" key="1">
    <source>
        <dbReference type="EMBL" id="VTZ48717.1"/>
    </source>
</evidence>
<evidence type="ECO:0000313" key="2">
    <source>
        <dbReference type="Proteomes" id="UP000485880"/>
    </source>
</evidence>
<accession>A0A8B6M109</accession>
<proteinExistence type="predicted"/>
<protein>
    <submittedName>
        <fullName evidence="1">Uncharacterized protein</fullName>
    </submittedName>
</protein>
<organism evidence="1 2">
    <name type="scientific">Methylocella tundrae</name>
    <dbReference type="NCBI Taxonomy" id="227605"/>
    <lineage>
        <taxon>Bacteria</taxon>
        <taxon>Pseudomonadati</taxon>
        <taxon>Pseudomonadota</taxon>
        <taxon>Alphaproteobacteria</taxon>
        <taxon>Hyphomicrobiales</taxon>
        <taxon>Beijerinckiaceae</taxon>
        <taxon>Methylocella</taxon>
    </lineage>
</organism>
<name>A0A8B6M109_METTU</name>
<dbReference type="AlphaFoldDB" id="A0A8B6M109"/>